<dbReference type="PATRIC" id="fig|1203610.3.peg.4544"/>
<keyword evidence="3" id="KW-1185">Reference proteome</keyword>
<comment type="caution">
    <text evidence="2">The sequence shown here is derived from an EMBL/GenBank/DDBJ whole genome shotgun (WGS) entry which is preliminary data.</text>
</comment>
<accession>A0A0F5IV10</accession>
<feature type="domain" description="DUF6268" evidence="1">
    <location>
        <begin position="18"/>
        <end position="300"/>
    </location>
</feature>
<dbReference type="AlphaFoldDB" id="A0A0F5IV10"/>
<protein>
    <recommendedName>
        <fullName evidence="1">DUF6268 domain-containing protein</fullName>
    </recommendedName>
</protein>
<dbReference type="STRING" id="1203610.HMPREF1536_04460"/>
<evidence type="ECO:0000313" key="2">
    <source>
        <dbReference type="EMBL" id="KKB49396.1"/>
    </source>
</evidence>
<sequence>MKTGWLLLILLVVFVFQGANAQVWLKAEYIGSSGFRDVDNKKVDGKGDMKVIQGGVNIPVSMKMDENNHPTAWMVGLGASYASMDNKNLSGYVDIPQIFNAQLAVSYIRPLSKKWSLLASVEAGIFMDTGSLSYARWKNVMGIGMAAAIWHLRDNLDLGMGLALNTSFGYPMVFPALFVDWRIEGRYMVNVSMMDGVEVSGGIQLHKLFRLKLVGSMNGMLAFVERDGKDKIFTQQYVIAGLQPELMITKSLSVPVTIGLSAYRAAFYDDRTLKAMFKVEGDYDPHFSPSFYASVAIKYGF</sequence>
<name>A0A0F5IV10_9BACT</name>
<dbReference type="Pfam" id="PF19783">
    <property type="entry name" value="DUF6268"/>
    <property type="match status" value="1"/>
</dbReference>
<dbReference type="RefSeq" id="WP_028729048.1">
    <property type="nucleotide sequence ID" value="NZ_KE386763.1"/>
</dbReference>
<dbReference type="EMBL" id="AQHW01000025">
    <property type="protein sequence ID" value="KKB49396.1"/>
    <property type="molecule type" value="Genomic_DNA"/>
</dbReference>
<organism evidence="2 3">
    <name type="scientific">Parabacteroides gordonii MS-1 = DSM 23371</name>
    <dbReference type="NCBI Taxonomy" id="1203610"/>
    <lineage>
        <taxon>Bacteria</taxon>
        <taxon>Pseudomonadati</taxon>
        <taxon>Bacteroidota</taxon>
        <taxon>Bacteroidia</taxon>
        <taxon>Bacteroidales</taxon>
        <taxon>Tannerellaceae</taxon>
        <taxon>Parabacteroides</taxon>
    </lineage>
</organism>
<evidence type="ECO:0000259" key="1">
    <source>
        <dbReference type="Pfam" id="PF19783"/>
    </source>
</evidence>
<dbReference type="Proteomes" id="UP000033035">
    <property type="component" value="Unassembled WGS sequence"/>
</dbReference>
<reference evidence="2 3" key="1">
    <citation type="submission" date="2013-04" db="EMBL/GenBank/DDBJ databases">
        <title>The Genome Sequence of Parabacteroides gordonii DSM 23371.</title>
        <authorList>
            <consortium name="The Broad Institute Genomics Platform"/>
            <person name="Earl A."/>
            <person name="Ward D."/>
            <person name="Feldgarden M."/>
            <person name="Gevers D."/>
            <person name="Martens E."/>
            <person name="Sakamoto M."/>
            <person name="Benno Y."/>
            <person name="Suzuki N."/>
            <person name="Matsunaga N."/>
            <person name="Koshihara K."/>
            <person name="Seki M."/>
            <person name="Komiya H."/>
            <person name="Walker B."/>
            <person name="Young S."/>
            <person name="Zeng Q."/>
            <person name="Gargeya S."/>
            <person name="Fitzgerald M."/>
            <person name="Haas B."/>
            <person name="Abouelleil A."/>
            <person name="Allen A.W."/>
            <person name="Alvarado L."/>
            <person name="Arachchi H.M."/>
            <person name="Berlin A.M."/>
            <person name="Chapman S.B."/>
            <person name="Gainer-Dewar J."/>
            <person name="Goldberg J."/>
            <person name="Griggs A."/>
            <person name="Gujja S."/>
            <person name="Hansen M."/>
            <person name="Howarth C."/>
            <person name="Imamovic A."/>
            <person name="Ireland A."/>
            <person name="Larimer J."/>
            <person name="McCowan C."/>
            <person name="Murphy C."/>
            <person name="Pearson M."/>
            <person name="Poon T.W."/>
            <person name="Priest M."/>
            <person name="Roberts A."/>
            <person name="Saif S."/>
            <person name="Shea T."/>
            <person name="Sisk P."/>
            <person name="Sykes S."/>
            <person name="Wortman J."/>
            <person name="Nusbaum C."/>
            <person name="Birren B."/>
        </authorList>
    </citation>
    <scope>NUCLEOTIDE SEQUENCE [LARGE SCALE GENOMIC DNA]</scope>
    <source>
        <strain evidence="2 3">MS-1</strain>
    </source>
</reference>
<dbReference type="HOGENOM" id="CLU_062424_0_0_10"/>
<dbReference type="InterPro" id="IPR046235">
    <property type="entry name" value="DUF6268"/>
</dbReference>
<gene>
    <name evidence="2" type="ORF">HMPREF1536_04460</name>
</gene>
<proteinExistence type="predicted"/>
<evidence type="ECO:0000313" key="3">
    <source>
        <dbReference type="Proteomes" id="UP000033035"/>
    </source>
</evidence>